<dbReference type="Proteomes" id="UP001458946">
    <property type="component" value="Unassembled WGS sequence"/>
</dbReference>
<dbReference type="RefSeq" id="WP_353542986.1">
    <property type="nucleotide sequence ID" value="NZ_BAABRN010000035.1"/>
</dbReference>
<evidence type="ECO:0000313" key="1">
    <source>
        <dbReference type="EMBL" id="GAA5503013.1"/>
    </source>
</evidence>
<sequence>MTTPILTDSQLAQLKVLATAAALTYHDTTVPEGERVDVAASYAVHGDLRLVAADVLEVACLHAKREVADHPAPVKRMKDGGEEIEFFASASKVEVSAGGWCDRASRLRKEAESKAGLIRSPVAGMRSGANPAPVFTVGRERLP</sequence>
<gene>
    <name evidence="1" type="ORF">Dxin01_02762</name>
</gene>
<protein>
    <submittedName>
        <fullName evidence="1">Uncharacterized protein</fullName>
    </submittedName>
</protein>
<reference evidence="1 2" key="1">
    <citation type="submission" date="2024-02" db="EMBL/GenBank/DDBJ databases">
        <title>Deinococcus xinjiangensis NBRC 107630.</title>
        <authorList>
            <person name="Ichikawa N."/>
            <person name="Katano-Makiyama Y."/>
            <person name="Hidaka K."/>
        </authorList>
    </citation>
    <scope>NUCLEOTIDE SEQUENCE [LARGE SCALE GENOMIC DNA]</scope>
    <source>
        <strain evidence="1 2">NBRC 107630</strain>
    </source>
</reference>
<name>A0ABP9VG22_9DEIO</name>
<evidence type="ECO:0000313" key="2">
    <source>
        <dbReference type="Proteomes" id="UP001458946"/>
    </source>
</evidence>
<proteinExistence type="predicted"/>
<organism evidence="1 2">
    <name type="scientific">Deinococcus xinjiangensis</name>
    <dbReference type="NCBI Taxonomy" id="457454"/>
    <lineage>
        <taxon>Bacteria</taxon>
        <taxon>Thermotogati</taxon>
        <taxon>Deinococcota</taxon>
        <taxon>Deinococci</taxon>
        <taxon>Deinococcales</taxon>
        <taxon>Deinococcaceae</taxon>
        <taxon>Deinococcus</taxon>
    </lineage>
</organism>
<accession>A0ABP9VG22</accession>
<keyword evidence="2" id="KW-1185">Reference proteome</keyword>
<comment type="caution">
    <text evidence="1">The sequence shown here is derived from an EMBL/GenBank/DDBJ whole genome shotgun (WGS) entry which is preliminary data.</text>
</comment>
<dbReference type="EMBL" id="BAABRN010000035">
    <property type="protein sequence ID" value="GAA5503013.1"/>
    <property type="molecule type" value="Genomic_DNA"/>
</dbReference>